<evidence type="ECO:0000313" key="1">
    <source>
        <dbReference type="EMBL" id="KTC95733.1"/>
    </source>
</evidence>
<keyword evidence="2" id="KW-1185">Reference proteome</keyword>
<dbReference type="EMBL" id="LNYA01000032">
    <property type="protein sequence ID" value="KTC95733.1"/>
    <property type="molecule type" value="Genomic_DNA"/>
</dbReference>
<sequence length="187" mass="21555">MLRVLMIILAILYSFTLKAQDTELKLFRPFGETQQQIPLIIEKRLAGECWQQSQRIVREDAWRCLAEGQVFDPCFIKQFSDNSEALCPQSPWVGRSVLLKLGQAADNSQHTELDMSRTYPWAVELISGEQCEAARQHETVENLPVRYHCNNQTILMGHLQRCKAEWSILKRDTTGKVTTATVKKAWF</sequence>
<dbReference type="PATRIC" id="fig|448.7.peg.2126"/>
<reference evidence="1 2" key="1">
    <citation type="submission" date="2015-11" db="EMBL/GenBank/DDBJ databases">
        <title>Genomic analysis of 38 Legionella species identifies large and diverse effector repertoires.</title>
        <authorList>
            <person name="Burstein D."/>
            <person name="Amaro F."/>
            <person name="Zusman T."/>
            <person name="Lifshitz Z."/>
            <person name="Cohen O."/>
            <person name="Gilbert J.A."/>
            <person name="Pupko T."/>
            <person name="Shuman H.A."/>
            <person name="Segal G."/>
        </authorList>
    </citation>
    <scope>NUCLEOTIDE SEQUENCE [LARGE SCALE GENOMIC DNA]</scope>
    <source>
        <strain evidence="1 2">SE-32A-C8</strain>
    </source>
</reference>
<dbReference type="RefSeq" id="WP_065230288.1">
    <property type="nucleotide sequence ID" value="NZ_CAAAHY010000014.1"/>
</dbReference>
<protein>
    <submittedName>
        <fullName evidence="1">Uncharacterized protein</fullName>
    </submittedName>
</protein>
<comment type="caution">
    <text evidence="1">The sequence shown here is derived from an EMBL/GenBank/DDBJ whole genome shotgun (WGS) entry which is preliminary data.</text>
</comment>
<gene>
    <name evidence="1" type="ORF">Lery_2028</name>
</gene>
<dbReference type="Proteomes" id="UP000054773">
    <property type="component" value="Unassembled WGS sequence"/>
</dbReference>
<accession>A0A0W0TKL2</accession>
<organism evidence="1 2">
    <name type="scientific">Legionella erythra</name>
    <dbReference type="NCBI Taxonomy" id="448"/>
    <lineage>
        <taxon>Bacteria</taxon>
        <taxon>Pseudomonadati</taxon>
        <taxon>Pseudomonadota</taxon>
        <taxon>Gammaproteobacteria</taxon>
        <taxon>Legionellales</taxon>
        <taxon>Legionellaceae</taxon>
        <taxon>Legionella</taxon>
    </lineage>
</organism>
<dbReference type="AlphaFoldDB" id="A0A0W0TKL2"/>
<proteinExistence type="predicted"/>
<name>A0A0W0TKL2_LEGER</name>
<evidence type="ECO:0000313" key="2">
    <source>
        <dbReference type="Proteomes" id="UP000054773"/>
    </source>
</evidence>
<dbReference type="OrthoDB" id="5641192at2"/>
<dbReference type="STRING" id="448.Lery_2028"/>